<dbReference type="InterPro" id="IPR041657">
    <property type="entry name" value="HTH_17"/>
</dbReference>
<comment type="caution">
    <text evidence="2">The sequence shown here is derived from an EMBL/GenBank/DDBJ whole genome shotgun (WGS) entry which is preliminary data.</text>
</comment>
<dbReference type="OrthoDB" id="961769at2"/>
<dbReference type="Proteomes" id="UP000257136">
    <property type="component" value="Unassembled WGS sequence"/>
</dbReference>
<proteinExistence type="predicted"/>
<evidence type="ECO:0000313" key="3">
    <source>
        <dbReference type="Proteomes" id="UP000257136"/>
    </source>
</evidence>
<dbReference type="Pfam" id="PF12728">
    <property type="entry name" value="HTH_17"/>
    <property type="match status" value="1"/>
</dbReference>
<accession>A0A3E0EPL3</accession>
<organism evidence="2 3">
    <name type="scientific">Flavobacterium aquicola</name>
    <dbReference type="NCBI Taxonomy" id="1682742"/>
    <lineage>
        <taxon>Bacteria</taxon>
        <taxon>Pseudomonadati</taxon>
        <taxon>Bacteroidota</taxon>
        <taxon>Flavobacteriia</taxon>
        <taxon>Flavobacteriales</taxon>
        <taxon>Flavobacteriaceae</taxon>
        <taxon>Flavobacterium</taxon>
    </lineage>
</organism>
<evidence type="ECO:0000313" key="2">
    <source>
        <dbReference type="EMBL" id="REH00109.1"/>
    </source>
</evidence>
<dbReference type="PANTHER" id="PTHR34585">
    <property type="match status" value="1"/>
</dbReference>
<feature type="domain" description="Helix-turn-helix" evidence="1">
    <location>
        <begin position="41"/>
        <end position="90"/>
    </location>
</feature>
<dbReference type="AlphaFoldDB" id="A0A3E0EPL3"/>
<dbReference type="SUPFAM" id="SSF46955">
    <property type="entry name" value="Putative DNA-binding domain"/>
    <property type="match status" value="1"/>
</dbReference>
<dbReference type="RefSeq" id="WP_115811183.1">
    <property type="nucleotide sequence ID" value="NZ_QUNI01000003.1"/>
</dbReference>
<evidence type="ECO:0000259" key="1">
    <source>
        <dbReference type="Pfam" id="PF12728"/>
    </source>
</evidence>
<dbReference type="InterPro" id="IPR009061">
    <property type="entry name" value="DNA-bd_dom_put_sf"/>
</dbReference>
<dbReference type="EMBL" id="QUNI01000003">
    <property type="protein sequence ID" value="REH00109.1"/>
    <property type="molecule type" value="Genomic_DNA"/>
</dbReference>
<protein>
    <submittedName>
        <fullName evidence="2">Helix-turn-helix protein</fullName>
    </submittedName>
</protein>
<dbReference type="PANTHER" id="PTHR34585:SF22">
    <property type="entry name" value="HELIX-TURN-HELIX DOMAIN-CONTAINING PROTEIN"/>
    <property type="match status" value="1"/>
</dbReference>
<gene>
    <name evidence="2" type="ORF">C8P67_10377</name>
</gene>
<sequence>MKHIGDSSENMLALLEVVVNIKNELLYIKEHFHPLLRGEIYLSGEKVCEILHISKRTLQQYRDDGLIPFIKLERKILFRESDIIKILEGNYQSSIEIKRIL</sequence>
<keyword evidence="3" id="KW-1185">Reference proteome</keyword>
<name>A0A3E0EPL3_9FLAO</name>
<reference evidence="2 3" key="1">
    <citation type="submission" date="2018-08" db="EMBL/GenBank/DDBJ databases">
        <title>Genomic Encyclopedia of Archaeal and Bacterial Type Strains, Phase II (KMG-II): from individual species to whole genera.</title>
        <authorList>
            <person name="Goeker M."/>
        </authorList>
    </citation>
    <scope>NUCLEOTIDE SEQUENCE [LARGE SCALE GENOMIC DNA]</scope>
    <source>
        <strain evidence="2 3">DSM 100880</strain>
    </source>
</reference>